<dbReference type="SUPFAM" id="SSF53474">
    <property type="entry name" value="alpha/beta-Hydrolases"/>
    <property type="match status" value="1"/>
</dbReference>
<dbReference type="InterPro" id="IPR001375">
    <property type="entry name" value="Peptidase_S9_cat"/>
</dbReference>
<comment type="caution">
    <text evidence="4">The sequence shown here is derived from an EMBL/GenBank/DDBJ whole genome shotgun (WGS) entry which is preliminary data.</text>
</comment>
<dbReference type="Proteomes" id="UP000037395">
    <property type="component" value="Unassembled WGS sequence"/>
</dbReference>
<proteinExistence type="predicted"/>
<name>A0A1E7N6Q8_KITAU</name>
<evidence type="ECO:0000259" key="1">
    <source>
        <dbReference type="Pfam" id="PF00326"/>
    </source>
</evidence>
<gene>
    <name evidence="3" type="ORF">GCM10010502_66510</name>
    <name evidence="4" type="ORF">HS99_0031245</name>
</gene>
<dbReference type="PANTHER" id="PTHR11731">
    <property type="entry name" value="PROTEASE FAMILY S9B,C DIPEPTIDYL-PEPTIDASE IV-RELATED"/>
    <property type="match status" value="1"/>
</dbReference>
<dbReference type="Pfam" id="PF00930">
    <property type="entry name" value="DPPIV_N"/>
    <property type="match status" value="1"/>
</dbReference>
<dbReference type="KEGG" id="kau:B6264_15225"/>
<reference evidence="3" key="1">
    <citation type="journal article" date="2014" name="Int. J. Syst. Evol. Microbiol.">
        <title>Complete genome sequence of Corynebacterium casei LMG S-19264T (=DSM 44701T), isolated from a smear-ripened cheese.</title>
        <authorList>
            <consortium name="US DOE Joint Genome Institute (JGI-PGF)"/>
            <person name="Walter F."/>
            <person name="Albersmeier A."/>
            <person name="Kalinowski J."/>
            <person name="Ruckert C."/>
        </authorList>
    </citation>
    <scope>NUCLEOTIDE SEQUENCE</scope>
    <source>
        <strain evidence="3">JCM 4434</strain>
    </source>
</reference>
<dbReference type="Gene3D" id="3.40.50.1820">
    <property type="entry name" value="alpha/beta hydrolase"/>
    <property type="match status" value="1"/>
</dbReference>
<evidence type="ECO:0000313" key="4">
    <source>
        <dbReference type="EMBL" id="OEV36143.1"/>
    </source>
</evidence>
<organism evidence="4 5">
    <name type="scientific">Kitasatospora aureofaciens</name>
    <name type="common">Streptomyces aureofaciens</name>
    <dbReference type="NCBI Taxonomy" id="1894"/>
    <lineage>
        <taxon>Bacteria</taxon>
        <taxon>Bacillati</taxon>
        <taxon>Actinomycetota</taxon>
        <taxon>Actinomycetes</taxon>
        <taxon>Kitasatosporales</taxon>
        <taxon>Streptomycetaceae</taxon>
        <taxon>Kitasatospora</taxon>
    </lineage>
</organism>
<evidence type="ECO:0000313" key="5">
    <source>
        <dbReference type="Proteomes" id="UP000037395"/>
    </source>
</evidence>
<dbReference type="Proteomes" id="UP000610124">
    <property type="component" value="Unassembled WGS sequence"/>
</dbReference>
<reference evidence="3" key="5">
    <citation type="submission" date="2020-09" db="EMBL/GenBank/DDBJ databases">
        <authorList>
            <person name="Sun Q."/>
            <person name="Ohkuma M."/>
        </authorList>
    </citation>
    <scope>NUCLEOTIDE SEQUENCE</scope>
    <source>
        <strain evidence="3">JCM 4434</strain>
    </source>
</reference>
<feature type="domain" description="Peptidase S9 prolyl oligopeptidase catalytic" evidence="1">
    <location>
        <begin position="471"/>
        <end position="670"/>
    </location>
</feature>
<dbReference type="OrthoDB" id="9812921at2"/>
<dbReference type="InterPro" id="IPR050278">
    <property type="entry name" value="Serine_Prot_S9B/DPPIV"/>
</dbReference>
<accession>A0A8H9I4J7</accession>
<dbReference type="GO" id="GO:0006508">
    <property type="term" value="P:proteolysis"/>
    <property type="evidence" value="ECO:0007669"/>
    <property type="project" value="InterPro"/>
</dbReference>
<dbReference type="InterPro" id="IPR029058">
    <property type="entry name" value="AB_hydrolase_fold"/>
</dbReference>
<dbReference type="GeneID" id="97489554"/>
<dbReference type="GO" id="GO:0008236">
    <property type="term" value="F:serine-type peptidase activity"/>
    <property type="evidence" value="ECO:0007669"/>
    <property type="project" value="InterPro"/>
</dbReference>
<accession>A0A1E7N6Q8</accession>
<evidence type="ECO:0000313" key="3">
    <source>
        <dbReference type="EMBL" id="GGV02584.1"/>
    </source>
</evidence>
<feature type="domain" description="Dipeptidylpeptidase IV N-terminal" evidence="2">
    <location>
        <begin position="90"/>
        <end position="359"/>
    </location>
</feature>
<protein>
    <submittedName>
        <fullName evidence="3 4">Peptidase</fullName>
    </submittedName>
</protein>
<keyword evidence="5" id="KW-1185">Reference proteome</keyword>
<dbReference type="SUPFAM" id="SSF82171">
    <property type="entry name" value="DPP6 N-terminal domain-like"/>
    <property type="match status" value="1"/>
</dbReference>
<sequence length="672" mass="72567">MATDSFPQQLARTRRFTLGVPTQPEPSADGATVLFLRSRGGTDPLICLWALDTATGAERLIADPGVLGSATGIASYSTDATGSLAVFALDGGLWLVDTVTGDVRPIPSAGRPQEVRLDPTGRTIAYVSGGALRVVGADGTGDRLLAEPEAEDVSYGLAEYVATGEMYRDRGYWWSPDGAALLVARVDERAVTRLFLADPADPQQQPRAIRYPLAGTANADVSLWLIGLDGSRVEVRWDRDAFEYLTAAGWDGHGPYAAVQSRDQRTVRTLAIEPDGATRLLAERTDPHWIELVPGLPARTAGGALVDTTDDGGTRRLTVDGKPVTPEGLQLRAVVGTEGEEVLFTASEEPTETHLWVYRPDLGLQQLSDGPGLHDGVRRGGTLVLTTRSEGVRSTVLREGRPPLALTSYAEPPVVTARPELLRLGPRELRAALYLPTGYRPGDGPLPVLLDPYAGPAMQKVTTGGVWHEQVSQWFADQGFAVLVIDGRGTPGRGPQWDKTVWGDKAGPPLEDQIDGLRETARLRPGLLDLDRVGIRGWSFGGYVAALAVLRRPDVFHAASAGATPTDWRLYDTHWQERFLGHPDQYPEHYDDGSLIAEAPNLSRPLLLIQGLADDNVYPAHTLRLSSALVAAGRPHDVLPLRATGHRPTDEAVLANLLRHELTFLRRSLGLS</sequence>
<dbReference type="Pfam" id="PF00326">
    <property type="entry name" value="Peptidase_S9"/>
    <property type="match status" value="1"/>
</dbReference>
<dbReference type="PANTHER" id="PTHR11731:SF193">
    <property type="entry name" value="DIPEPTIDYL PEPTIDASE 9"/>
    <property type="match status" value="1"/>
</dbReference>
<evidence type="ECO:0000259" key="2">
    <source>
        <dbReference type="Pfam" id="PF00930"/>
    </source>
</evidence>
<dbReference type="Gene3D" id="2.140.10.30">
    <property type="entry name" value="Dipeptidylpeptidase IV, N-terminal domain"/>
    <property type="match status" value="1"/>
</dbReference>
<dbReference type="RefSeq" id="WP_030553203.1">
    <property type="nucleotide sequence ID" value="NZ_BMUB01000028.1"/>
</dbReference>
<dbReference type="EMBL" id="JPRF03000030">
    <property type="protein sequence ID" value="OEV36143.1"/>
    <property type="molecule type" value="Genomic_DNA"/>
</dbReference>
<dbReference type="AlphaFoldDB" id="A0A1E7N6Q8"/>
<dbReference type="InterPro" id="IPR002469">
    <property type="entry name" value="Peptidase_S9B_N"/>
</dbReference>
<reference evidence="5" key="4">
    <citation type="submission" date="2016-08" db="EMBL/GenBank/DDBJ databases">
        <title>Sequencing, assembly and comparative genomics of S. aureofaciens ATCC 10762.</title>
        <authorList>
            <person name="Gradnigo J.S."/>
            <person name="Johnson N."/>
            <person name="Somerville G.A."/>
        </authorList>
    </citation>
    <scope>NUCLEOTIDE SEQUENCE [LARGE SCALE GENOMIC DNA]</scope>
    <source>
        <strain evidence="5">ATCC 10762 / DSM 40127 / CCM 3239 / JCM 4008 / LMG 5968 / NBRC 12843 / NCIMB 8234 / A-377</strain>
    </source>
</reference>
<reference evidence="4" key="3">
    <citation type="submission" date="2016-08" db="EMBL/GenBank/DDBJ databases">
        <title>Sequencing, Assembly and Comparative Genomics of S. aureofaciens ATCC 10762.</title>
        <authorList>
            <person name="Gradnigo J.S."/>
            <person name="Johnson N."/>
            <person name="Somerville G.A."/>
        </authorList>
    </citation>
    <scope>NUCLEOTIDE SEQUENCE [LARGE SCALE GENOMIC DNA]</scope>
    <source>
        <strain evidence="4">ATCC 10762</strain>
    </source>
</reference>
<dbReference type="EMBL" id="BMUB01000028">
    <property type="protein sequence ID" value="GGV02584.1"/>
    <property type="molecule type" value="Genomic_DNA"/>
</dbReference>
<reference evidence="4 5" key="2">
    <citation type="submission" date="2014-07" db="EMBL/GenBank/DDBJ databases">
        <authorList>
            <person name="Zhang J.E."/>
            <person name="Yang H."/>
            <person name="Guo J."/>
            <person name="Deng Z."/>
            <person name="Luo H."/>
            <person name="Luo M."/>
            <person name="Zhao B."/>
        </authorList>
    </citation>
    <scope>NUCLEOTIDE SEQUENCE [LARGE SCALE GENOMIC DNA]</scope>
    <source>
        <strain evidence="4">ATCC 10762</strain>
        <strain evidence="5">ATCC 10762 / DSM 40127 / CCM 3239 / JCM 4008 / LMG 5968 / NBRC 12843 / NCIMB 8234 / A-377</strain>
    </source>
</reference>
<dbReference type="GO" id="GO:0008239">
    <property type="term" value="F:dipeptidyl-peptidase activity"/>
    <property type="evidence" value="ECO:0007669"/>
    <property type="project" value="TreeGrafter"/>
</dbReference>